<name>A0A133XTX7_9ACTN</name>
<evidence type="ECO:0000313" key="2">
    <source>
        <dbReference type="Proteomes" id="UP000070675"/>
    </source>
</evidence>
<organism evidence="1 2">
    <name type="scientific">Atopobium deltae</name>
    <dbReference type="NCBI Taxonomy" id="1393034"/>
    <lineage>
        <taxon>Bacteria</taxon>
        <taxon>Bacillati</taxon>
        <taxon>Actinomycetota</taxon>
        <taxon>Coriobacteriia</taxon>
        <taxon>Coriobacteriales</taxon>
        <taxon>Atopobiaceae</taxon>
        <taxon>Atopobium</taxon>
    </lineage>
</organism>
<comment type="caution">
    <text evidence="1">The sequence shown here is derived from an EMBL/GenBank/DDBJ whole genome shotgun (WGS) entry which is preliminary data.</text>
</comment>
<accession>A0A133XTX7</accession>
<dbReference type="STRING" id="1393034.HMPREF3192_00921"/>
<sequence length="63" mass="7484">MFADKWRLTLWVKTPNSGMNYRKQRVLFFKSKKALFDFIQDTYYAAQISIDNEKKTVSCVVRG</sequence>
<gene>
    <name evidence="1" type="ORF">HMPREF3192_00921</name>
</gene>
<dbReference type="AlphaFoldDB" id="A0A133XTX7"/>
<proteinExistence type="predicted"/>
<dbReference type="PATRIC" id="fig|1393034.3.peg.883"/>
<dbReference type="RefSeq" id="WP_066305621.1">
    <property type="nucleotide sequence ID" value="NZ_KQ959496.1"/>
</dbReference>
<dbReference type="Proteomes" id="UP000070675">
    <property type="component" value="Unassembled WGS sequence"/>
</dbReference>
<dbReference type="EMBL" id="LSCR01000016">
    <property type="protein sequence ID" value="KXB34369.1"/>
    <property type="molecule type" value="Genomic_DNA"/>
</dbReference>
<protein>
    <submittedName>
        <fullName evidence="1">Uncharacterized protein</fullName>
    </submittedName>
</protein>
<keyword evidence="2" id="KW-1185">Reference proteome</keyword>
<evidence type="ECO:0000313" key="1">
    <source>
        <dbReference type="EMBL" id="KXB34369.1"/>
    </source>
</evidence>
<reference evidence="2" key="1">
    <citation type="submission" date="2016-01" db="EMBL/GenBank/DDBJ databases">
        <authorList>
            <person name="Mitreva M."/>
            <person name="Pepin K.H."/>
            <person name="Mihindukulasuriya K.A."/>
            <person name="Fulton R."/>
            <person name="Fronick C."/>
            <person name="O'Laughlin M."/>
            <person name="Miner T."/>
            <person name="Herter B."/>
            <person name="Rosa B.A."/>
            <person name="Cordes M."/>
            <person name="Tomlinson C."/>
            <person name="Wollam A."/>
            <person name="Palsikar V.B."/>
            <person name="Mardis E.R."/>
            <person name="Wilson R.K."/>
        </authorList>
    </citation>
    <scope>NUCLEOTIDE SEQUENCE [LARGE SCALE GENOMIC DNA]</scope>
    <source>
        <strain evidence="2">DNF00019</strain>
    </source>
</reference>